<feature type="transmembrane region" description="Helical" evidence="8">
    <location>
        <begin position="395"/>
        <end position="416"/>
    </location>
</feature>
<evidence type="ECO:0000256" key="5">
    <source>
        <dbReference type="ARBA" id="ARBA00022692"/>
    </source>
</evidence>
<comment type="subcellular location">
    <subcellularLocation>
        <location evidence="1">Cell inner membrane</location>
        <topology evidence="1">Multi-pass membrane protein</topology>
    </subcellularLocation>
    <subcellularLocation>
        <location evidence="8">Cell membrane</location>
        <topology evidence="8">Multi-pass membrane protein</topology>
    </subcellularLocation>
</comment>
<feature type="transmembrane region" description="Helical" evidence="8">
    <location>
        <begin position="248"/>
        <end position="268"/>
    </location>
</feature>
<feature type="domain" description="ABC transmembrane type-1" evidence="9">
    <location>
        <begin position="64"/>
        <end position="269"/>
    </location>
</feature>
<dbReference type="PROSITE" id="PS50928">
    <property type="entry name" value="ABC_TM1"/>
    <property type="match status" value="2"/>
</dbReference>
<feature type="transmembrane region" description="Helical" evidence="8">
    <location>
        <begin position="142"/>
        <end position="165"/>
    </location>
</feature>
<dbReference type="PANTHER" id="PTHR43357">
    <property type="entry name" value="INNER MEMBRANE ABC TRANSPORTER PERMEASE PROTEIN YDCV"/>
    <property type="match status" value="1"/>
</dbReference>
<feature type="transmembrane region" description="Helical" evidence="8">
    <location>
        <begin position="298"/>
        <end position="318"/>
    </location>
</feature>
<dbReference type="InterPro" id="IPR035906">
    <property type="entry name" value="MetI-like_sf"/>
</dbReference>
<feature type="transmembrane region" description="Helical" evidence="8">
    <location>
        <begin position="428"/>
        <end position="445"/>
    </location>
</feature>
<dbReference type="SUPFAM" id="SSF161098">
    <property type="entry name" value="MetI-like"/>
    <property type="match status" value="2"/>
</dbReference>
<gene>
    <name evidence="10" type="ORF">PVOR_06865</name>
</gene>
<feature type="transmembrane region" description="Helical" evidence="8">
    <location>
        <begin position="12"/>
        <end position="37"/>
    </location>
</feature>
<keyword evidence="6 8" id="KW-1133">Transmembrane helix</keyword>
<keyword evidence="5 8" id="KW-0812">Transmembrane</keyword>
<dbReference type="AlphaFoldDB" id="A0A2R9SZ31"/>
<feature type="transmembrane region" description="Helical" evidence="8">
    <location>
        <begin position="194"/>
        <end position="216"/>
    </location>
</feature>
<dbReference type="KEGG" id="pvo:PVOR_06865"/>
<name>A0A2R9SZ31_9BACL</name>
<feature type="transmembrane region" description="Helical" evidence="8">
    <location>
        <begin position="481"/>
        <end position="508"/>
    </location>
</feature>
<dbReference type="Gene3D" id="1.10.3720.10">
    <property type="entry name" value="MetI-like"/>
    <property type="match status" value="2"/>
</dbReference>
<evidence type="ECO:0000256" key="6">
    <source>
        <dbReference type="ARBA" id="ARBA00022989"/>
    </source>
</evidence>
<protein>
    <submittedName>
        <fullName evidence="10">Binding-protein-dependent transport systems inner membrane component</fullName>
    </submittedName>
</protein>
<feature type="transmembrane region" description="Helical" evidence="8">
    <location>
        <begin position="528"/>
        <end position="549"/>
    </location>
</feature>
<evidence type="ECO:0000256" key="1">
    <source>
        <dbReference type="ARBA" id="ARBA00004429"/>
    </source>
</evidence>
<accession>A0A2R9SZ31</accession>
<dbReference type="PANTHER" id="PTHR43357:SF3">
    <property type="entry name" value="FE(3+)-TRANSPORT SYSTEM PERMEASE PROTEIN FBPB 2"/>
    <property type="match status" value="1"/>
</dbReference>
<keyword evidence="3" id="KW-1003">Cell membrane</keyword>
<dbReference type="InterPro" id="IPR000515">
    <property type="entry name" value="MetI-like"/>
</dbReference>
<evidence type="ECO:0000313" key="10">
    <source>
        <dbReference type="EMBL" id="EFU42556.1"/>
    </source>
</evidence>
<dbReference type="GO" id="GO:0055085">
    <property type="term" value="P:transmembrane transport"/>
    <property type="evidence" value="ECO:0007669"/>
    <property type="project" value="InterPro"/>
</dbReference>
<feature type="transmembrane region" description="Helical" evidence="8">
    <location>
        <begin position="68"/>
        <end position="90"/>
    </location>
</feature>
<dbReference type="GO" id="GO:0005886">
    <property type="term" value="C:plasma membrane"/>
    <property type="evidence" value="ECO:0007669"/>
    <property type="project" value="UniProtKB-SubCell"/>
</dbReference>
<evidence type="ECO:0000256" key="2">
    <source>
        <dbReference type="ARBA" id="ARBA00022448"/>
    </source>
</evidence>
<evidence type="ECO:0000256" key="8">
    <source>
        <dbReference type="RuleBase" id="RU363032"/>
    </source>
</evidence>
<comment type="caution">
    <text evidence="10">The sequence shown here is derived from an EMBL/GenBank/DDBJ whole genome shotgun (WGS) entry which is preliminary data.</text>
</comment>
<dbReference type="Proteomes" id="UP000003094">
    <property type="component" value="Unassembled WGS sequence"/>
</dbReference>
<evidence type="ECO:0000313" key="11">
    <source>
        <dbReference type="Proteomes" id="UP000003094"/>
    </source>
</evidence>
<feature type="transmembrane region" description="Helical" evidence="8">
    <location>
        <begin position="102"/>
        <end position="122"/>
    </location>
</feature>
<comment type="similarity">
    <text evidence="8">Belongs to the binding-protein-dependent transport system permease family.</text>
</comment>
<evidence type="ECO:0000256" key="7">
    <source>
        <dbReference type="ARBA" id="ARBA00023136"/>
    </source>
</evidence>
<keyword evidence="4" id="KW-0997">Cell inner membrane</keyword>
<keyword evidence="11" id="KW-1185">Reference proteome</keyword>
<reference evidence="10 11" key="1">
    <citation type="journal article" date="2010" name="BMC Genomics">
        <title>Genome sequence of the pattern forming Paenibacillus vortex bacterium reveals potential for thriving in complex environments.</title>
        <authorList>
            <person name="Sirota-Madi A."/>
            <person name="Olender T."/>
            <person name="Helman Y."/>
            <person name="Ingham C."/>
            <person name="Brainis I."/>
            <person name="Roth D."/>
            <person name="Hagi E."/>
            <person name="Brodsky L."/>
            <person name="Leshkowitz D."/>
            <person name="Galatenko V."/>
            <person name="Nikolaev V."/>
            <person name="Mugasimangalam R.C."/>
            <person name="Bransburg-Zabary S."/>
            <person name="Gutnick D.L."/>
            <person name="Lancet D."/>
            <person name="Ben-Jacob E."/>
        </authorList>
    </citation>
    <scope>NUCLEOTIDE SEQUENCE [LARGE SCALE GENOMIC DNA]</scope>
    <source>
        <strain evidence="10 11">V453</strain>
    </source>
</reference>
<dbReference type="CDD" id="cd06261">
    <property type="entry name" value="TM_PBP2"/>
    <property type="match status" value="2"/>
</dbReference>
<feature type="transmembrane region" description="Helical" evidence="8">
    <location>
        <begin position="361"/>
        <end position="383"/>
    </location>
</feature>
<evidence type="ECO:0000256" key="3">
    <source>
        <dbReference type="ARBA" id="ARBA00022475"/>
    </source>
</evidence>
<keyword evidence="2 8" id="KW-0813">Transport</keyword>
<organism evidence="10 11">
    <name type="scientific">Paenibacillus vortex V453</name>
    <dbReference type="NCBI Taxonomy" id="715225"/>
    <lineage>
        <taxon>Bacteria</taxon>
        <taxon>Bacillati</taxon>
        <taxon>Bacillota</taxon>
        <taxon>Bacilli</taxon>
        <taxon>Bacillales</taxon>
        <taxon>Paenibacillaceae</taxon>
        <taxon>Paenibacillus</taxon>
    </lineage>
</organism>
<keyword evidence="7 8" id="KW-0472">Membrane</keyword>
<proteinExistence type="inferred from homology"/>
<dbReference type="Pfam" id="PF00528">
    <property type="entry name" value="BPD_transp_1"/>
    <property type="match status" value="2"/>
</dbReference>
<evidence type="ECO:0000256" key="4">
    <source>
        <dbReference type="ARBA" id="ARBA00022519"/>
    </source>
</evidence>
<feature type="domain" description="ABC transmembrane type-1" evidence="9">
    <location>
        <begin position="357"/>
        <end position="549"/>
    </location>
</feature>
<sequence>MRPVIMDSQTFFRKLGVILALFLLIISIGVPLLLIFWQSIYPEQHLDWLAPIRTIAGHELSGILLQSIWLGVCVVAGSTLFALPLAWIMAKTRLGEHRWVDVILMIPFMTPPYIGSMGWILFMQKGGYLQQWLPGAARWSESFFSFGGMVLIMSLHLFPFLYLLLRDALIRIGGNLEEAGAVHGAGAGYRFRKIILPLLLSSYGMGAMLVFVKTIAEFGTPATFGRRIGYYVMTSEIHKYISSWPIDFGKATSLASVLLSVCLVMWYMQSTVSRRFTYRLVGGKGQRSKRYSLRGSKGAVSALYIGLLLILSVGIPYFSVIAASLMKLRGAGLSIDNLTLDHYKELLSWGSVSLKALGNSLGLSLAASTVAVVLGTGFALTIGKSQGRMQRVIDLFSLLPNTVPGIVMVVGLILFWNAPWMPLTLYNTYGMVVLTYVVLFLPYTVQYVKASFTQIDGTLFQAGQVFGGGPLLILRRILLPLIMPGMLAGWIMTFTIASRELVGSLLILPPSMQTSATYIFAQFEQGQVSLGMAMAVVSVGMTVVLLLMVEAMNSKRKWNAS</sequence>
<evidence type="ECO:0000259" key="9">
    <source>
        <dbReference type="PROSITE" id="PS50928"/>
    </source>
</evidence>
<dbReference type="EMBL" id="ADHJ01000013">
    <property type="protein sequence ID" value="EFU42556.1"/>
    <property type="molecule type" value="Genomic_DNA"/>
</dbReference>